<dbReference type="SUPFAM" id="SSF50965">
    <property type="entry name" value="Galactose oxidase, central domain"/>
    <property type="match status" value="1"/>
</dbReference>
<gene>
    <name evidence="2" type="ORF">B0I32_13221</name>
</gene>
<dbReference type="AlphaFoldDB" id="A0A2T0M4V1"/>
<evidence type="ECO:0000313" key="3">
    <source>
        <dbReference type="Proteomes" id="UP000238312"/>
    </source>
</evidence>
<accession>A0A2T0M4V1</accession>
<evidence type="ECO:0000313" key="2">
    <source>
        <dbReference type="EMBL" id="PRX52271.1"/>
    </source>
</evidence>
<keyword evidence="3" id="KW-1185">Reference proteome</keyword>
<comment type="caution">
    <text evidence="2">The sequence shown here is derived from an EMBL/GenBank/DDBJ whole genome shotgun (WGS) entry which is preliminary data.</text>
</comment>
<feature type="signal peptide" evidence="1">
    <location>
        <begin position="1"/>
        <end position="31"/>
    </location>
</feature>
<organism evidence="2 3">
    <name type="scientific">Nonomuraea fuscirosea</name>
    <dbReference type="NCBI Taxonomy" id="1291556"/>
    <lineage>
        <taxon>Bacteria</taxon>
        <taxon>Bacillati</taxon>
        <taxon>Actinomycetota</taxon>
        <taxon>Actinomycetes</taxon>
        <taxon>Streptosporangiales</taxon>
        <taxon>Streptosporangiaceae</taxon>
        <taxon>Nonomuraea</taxon>
    </lineage>
</organism>
<feature type="chain" id="PRO_5038486994" evidence="1">
    <location>
        <begin position="32"/>
        <end position="409"/>
    </location>
</feature>
<sequence>MRTPRSPRRRLRSVTVRATVAAGLTALLSTAATSATQAPASAGTDCVPAWTMLDAPASEGVVDVDVISRDDVRFSEQLEEGARSLRWNGRELVENGPQIPVPARTGSLFQVGAGSFTAGGGWSLVSLHGSFQPDGTGVLARLDRDRWTLTPAGASQSPEAGPSWLADVATVNSSQAWAVGRVDGPAGGALIQRWDGTEWTSVDHPAARRAAAALTSVKAVPGGGVWAAGFQKNEQTGSYQPMVLHHDGTAWADVALPDPGAEGMLYALDASGPDDVWVSGISGSQSSPRPLLLHWDGRSWTTVPTPEPGPYGGDIFKLYAPAPGRLWALTNDSSMGVFHVQHWDGSSWQEAKPQGEQPEAFGFIFHDVDGSGPDDVWVTGTSTRTEPSDIGYPQLLPRRLIAHLSCGRK</sequence>
<reference evidence="2 3" key="1">
    <citation type="submission" date="2018-03" db="EMBL/GenBank/DDBJ databases">
        <title>Genomic Encyclopedia of Type Strains, Phase III (KMG-III): the genomes of soil and plant-associated and newly described type strains.</title>
        <authorList>
            <person name="Whitman W."/>
        </authorList>
    </citation>
    <scope>NUCLEOTIDE SEQUENCE [LARGE SCALE GENOMIC DNA]</scope>
    <source>
        <strain evidence="2 3">CGMCC 4.7104</strain>
    </source>
</reference>
<dbReference type="Proteomes" id="UP000238312">
    <property type="component" value="Unassembled WGS sequence"/>
</dbReference>
<proteinExistence type="predicted"/>
<protein>
    <submittedName>
        <fullName evidence="2">Uncharacterized protein</fullName>
    </submittedName>
</protein>
<dbReference type="EMBL" id="PVNG01000032">
    <property type="protein sequence ID" value="PRX52271.1"/>
    <property type="molecule type" value="Genomic_DNA"/>
</dbReference>
<keyword evidence="1" id="KW-0732">Signal</keyword>
<dbReference type="InterPro" id="IPR011043">
    <property type="entry name" value="Gal_Oxase/kelch_b-propeller"/>
</dbReference>
<name>A0A2T0M4V1_9ACTN</name>
<evidence type="ECO:0000256" key="1">
    <source>
        <dbReference type="SAM" id="SignalP"/>
    </source>
</evidence>